<dbReference type="EMBL" id="QVEU01000007">
    <property type="protein sequence ID" value="RGB75109.1"/>
    <property type="molecule type" value="Genomic_DNA"/>
</dbReference>
<dbReference type="PROSITE" id="PS00211">
    <property type="entry name" value="ABC_TRANSPORTER_1"/>
    <property type="match status" value="1"/>
</dbReference>
<evidence type="ECO:0000256" key="2">
    <source>
        <dbReference type="ARBA" id="ARBA00022448"/>
    </source>
</evidence>
<dbReference type="PROSITE" id="PS50893">
    <property type="entry name" value="ABC_TRANSPORTER_2"/>
    <property type="match status" value="1"/>
</dbReference>
<gene>
    <name evidence="6" type="ORF">DXA39_07430</name>
</gene>
<keyword evidence="3" id="KW-0547">Nucleotide-binding</keyword>
<dbReference type="Pfam" id="PF00005">
    <property type="entry name" value="ABC_tran"/>
    <property type="match status" value="1"/>
</dbReference>
<dbReference type="PANTHER" id="PTHR42734">
    <property type="entry name" value="METAL TRANSPORT SYSTEM ATP-BINDING PROTEIN TM_0124-RELATED"/>
    <property type="match status" value="1"/>
</dbReference>
<dbReference type="Gene3D" id="3.40.50.300">
    <property type="entry name" value="P-loop containing nucleotide triphosphate hydrolases"/>
    <property type="match status" value="1"/>
</dbReference>
<dbReference type="GO" id="GO:0016887">
    <property type="term" value="F:ATP hydrolysis activity"/>
    <property type="evidence" value="ECO:0007669"/>
    <property type="project" value="InterPro"/>
</dbReference>
<dbReference type="SUPFAM" id="SSF52540">
    <property type="entry name" value="P-loop containing nucleoside triphosphate hydrolases"/>
    <property type="match status" value="1"/>
</dbReference>
<dbReference type="SMART" id="SM00382">
    <property type="entry name" value="AAA"/>
    <property type="match status" value="1"/>
</dbReference>
<protein>
    <submittedName>
        <fullName evidence="6">Metal ABC transporter ATP-binding protein</fullName>
    </submittedName>
</protein>
<evidence type="ECO:0000256" key="3">
    <source>
        <dbReference type="ARBA" id="ARBA00022741"/>
    </source>
</evidence>
<reference evidence="6 7" key="1">
    <citation type="submission" date="2018-08" db="EMBL/GenBank/DDBJ databases">
        <title>A genome reference for cultivated species of the human gut microbiota.</title>
        <authorList>
            <person name="Zou Y."/>
            <person name="Xue W."/>
            <person name="Luo G."/>
        </authorList>
    </citation>
    <scope>NUCLEOTIDE SEQUENCE [LARGE SCALE GENOMIC DNA]</scope>
    <source>
        <strain evidence="6 7">OF01-3</strain>
    </source>
</reference>
<dbReference type="OrthoDB" id="9806726at2"/>
<dbReference type="Proteomes" id="UP000261011">
    <property type="component" value="Unassembled WGS sequence"/>
</dbReference>
<comment type="caution">
    <text evidence="6">The sequence shown here is derived from an EMBL/GenBank/DDBJ whole genome shotgun (WGS) entry which is preliminary data.</text>
</comment>
<feature type="domain" description="ABC transporter" evidence="5">
    <location>
        <begin position="4"/>
        <end position="221"/>
    </location>
</feature>
<dbReference type="InterPro" id="IPR050153">
    <property type="entry name" value="Metal_Ion_Import_ABC"/>
</dbReference>
<dbReference type="RefSeq" id="WP_117522085.1">
    <property type="nucleotide sequence ID" value="NZ_AP031484.1"/>
</dbReference>
<dbReference type="AlphaFoldDB" id="A0A3E2TG80"/>
<dbReference type="InterPro" id="IPR003439">
    <property type="entry name" value="ABC_transporter-like_ATP-bd"/>
</dbReference>
<dbReference type="PANTHER" id="PTHR42734:SF17">
    <property type="entry name" value="METAL TRANSPORT SYSTEM ATP-BINDING PROTEIN TM_0124-RELATED"/>
    <property type="match status" value="1"/>
</dbReference>
<keyword evidence="2" id="KW-0813">Transport</keyword>
<dbReference type="InterPro" id="IPR017871">
    <property type="entry name" value="ABC_transporter-like_CS"/>
</dbReference>
<accession>A0A3E2TG80</accession>
<sequence length="221" mass="24976">MNILEINNLSFSYDKSPILESINLTIKEGEFVTISGANGSGKSTLIKLILGQLKANNGYIKLFNDPLEKFTDFEKIGYVPQIREASGLSFPITSREYVVLNLYNSFNKFNRPTKDNWIMVDSVLKSLNIKELRDIPINKLSGGQAQRVMIARALVNNPEFLILDEPTVGIDKKSKDDLIKLLIHVNQNYHKSILMISHESDFNKKLGAKNVELKDGELKYA</sequence>
<evidence type="ECO:0000313" key="6">
    <source>
        <dbReference type="EMBL" id="RGB75109.1"/>
    </source>
</evidence>
<evidence type="ECO:0000256" key="4">
    <source>
        <dbReference type="ARBA" id="ARBA00022840"/>
    </source>
</evidence>
<dbReference type="InterPro" id="IPR003593">
    <property type="entry name" value="AAA+_ATPase"/>
</dbReference>
<keyword evidence="7" id="KW-1185">Reference proteome</keyword>
<keyword evidence="4 6" id="KW-0067">ATP-binding</keyword>
<evidence type="ECO:0000256" key="1">
    <source>
        <dbReference type="ARBA" id="ARBA00005417"/>
    </source>
</evidence>
<evidence type="ECO:0000313" key="7">
    <source>
        <dbReference type="Proteomes" id="UP000261011"/>
    </source>
</evidence>
<dbReference type="InterPro" id="IPR027417">
    <property type="entry name" value="P-loop_NTPase"/>
</dbReference>
<comment type="similarity">
    <text evidence="1">Belongs to the ABC transporter superfamily.</text>
</comment>
<proteinExistence type="inferred from homology"/>
<organism evidence="6 7">
    <name type="scientific">Anaerococcus nagyae</name>
    <dbReference type="NCBI Taxonomy" id="1755241"/>
    <lineage>
        <taxon>Bacteria</taxon>
        <taxon>Bacillati</taxon>
        <taxon>Bacillota</taxon>
        <taxon>Tissierellia</taxon>
        <taxon>Tissierellales</taxon>
        <taxon>Peptoniphilaceae</taxon>
        <taxon>Anaerococcus</taxon>
    </lineage>
</organism>
<name>A0A3E2TG80_9FIRM</name>
<dbReference type="GO" id="GO:0005524">
    <property type="term" value="F:ATP binding"/>
    <property type="evidence" value="ECO:0007669"/>
    <property type="project" value="UniProtKB-KW"/>
</dbReference>
<evidence type="ECO:0000259" key="5">
    <source>
        <dbReference type="PROSITE" id="PS50893"/>
    </source>
</evidence>